<evidence type="ECO:0000256" key="7">
    <source>
        <dbReference type="SAM" id="Phobius"/>
    </source>
</evidence>
<evidence type="ECO:0000256" key="1">
    <source>
        <dbReference type="ARBA" id="ARBA00004651"/>
    </source>
</evidence>
<gene>
    <name evidence="8" type="ORF">ACFQDL_10455</name>
</gene>
<dbReference type="Proteomes" id="UP001596422">
    <property type="component" value="Unassembled WGS sequence"/>
</dbReference>
<accession>A0ABW1ZZ90</accession>
<evidence type="ECO:0000256" key="6">
    <source>
        <dbReference type="ARBA" id="ARBA00023136"/>
    </source>
</evidence>
<evidence type="ECO:0000256" key="4">
    <source>
        <dbReference type="ARBA" id="ARBA00022692"/>
    </source>
</evidence>
<dbReference type="PANTHER" id="PTHR34584">
    <property type="entry name" value="NA(+)/H(+) ANTIPORTER SUBUNIT E1"/>
    <property type="match status" value="1"/>
</dbReference>
<evidence type="ECO:0000313" key="8">
    <source>
        <dbReference type="EMBL" id="MFC6670461.1"/>
    </source>
</evidence>
<keyword evidence="6 7" id="KW-0472">Membrane</keyword>
<keyword evidence="3" id="KW-1003">Cell membrane</keyword>
<dbReference type="InterPro" id="IPR002758">
    <property type="entry name" value="Cation_antiport_E"/>
</dbReference>
<comment type="subcellular location">
    <subcellularLocation>
        <location evidence="1">Cell membrane</location>
        <topology evidence="1">Multi-pass membrane protein</topology>
    </subcellularLocation>
</comment>
<reference evidence="9" key="1">
    <citation type="journal article" date="2019" name="Int. J. Syst. Evol. Microbiol.">
        <title>The Global Catalogue of Microorganisms (GCM) 10K type strain sequencing project: providing services to taxonomists for standard genome sequencing and annotation.</title>
        <authorList>
            <consortium name="The Broad Institute Genomics Platform"/>
            <consortium name="The Broad Institute Genome Sequencing Center for Infectious Disease"/>
            <person name="Wu L."/>
            <person name="Ma J."/>
        </authorList>
    </citation>
    <scope>NUCLEOTIDE SEQUENCE [LARGE SCALE GENOMIC DNA]</scope>
    <source>
        <strain evidence="9">NBRC 111756</strain>
    </source>
</reference>
<evidence type="ECO:0000313" key="9">
    <source>
        <dbReference type="Proteomes" id="UP001596422"/>
    </source>
</evidence>
<feature type="transmembrane region" description="Helical" evidence="7">
    <location>
        <begin position="64"/>
        <end position="84"/>
    </location>
</feature>
<name>A0ABW1ZZ90_9GAMM</name>
<dbReference type="Pfam" id="PF01899">
    <property type="entry name" value="MNHE"/>
    <property type="match status" value="1"/>
</dbReference>
<proteinExistence type="inferred from homology"/>
<evidence type="ECO:0000256" key="5">
    <source>
        <dbReference type="ARBA" id="ARBA00022989"/>
    </source>
</evidence>
<dbReference type="PIRSF" id="PIRSF019239">
    <property type="entry name" value="MrpE"/>
    <property type="match status" value="1"/>
</dbReference>
<keyword evidence="5 7" id="KW-1133">Transmembrane helix</keyword>
<dbReference type="EMBL" id="JBHSWE010000001">
    <property type="protein sequence ID" value="MFC6670461.1"/>
    <property type="molecule type" value="Genomic_DNA"/>
</dbReference>
<keyword evidence="9" id="KW-1185">Reference proteome</keyword>
<dbReference type="RefSeq" id="WP_379908966.1">
    <property type="nucleotide sequence ID" value="NZ_JBHSWE010000001.1"/>
</dbReference>
<comment type="similarity">
    <text evidence="2">Belongs to the CPA3 antiporters (TC 2.A.63) subunit E family.</text>
</comment>
<comment type="caution">
    <text evidence="8">The sequence shown here is derived from an EMBL/GenBank/DDBJ whole genome shotgun (WGS) entry which is preliminary data.</text>
</comment>
<organism evidence="8 9">
    <name type="scientific">Marinobacterium aestuariivivens</name>
    <dbReference type="NCBI Taxonomy" id="1698799"/>
    <lineage>
        <taxon>Bacteria</taxon>
        <taxon>Pseudomonadati</taxon>
        <taxon>Pseudomonadota</taxon>
        <taxon>Gammaproteobacteria</taxon>
        <taxon>Oceanospirillales</taxon>
        <taxon>Oceanospirillaceae</taxon>
        <taxon>Marinobacterium</taxon>
    </lineage>
</organism>
<protein>
    <submittedName>
        <fullName evidence="8">Na+/H+ antiporter subunit E</fullName>
    </submittedName>
</protein>
<dbReference type="NCBIfam" id="NF006518">
    <property type="entry name" value="PRK08965.1-2"/>
    <property type="match status" value="1"/>
</dbReference>
<evidence type="ECO:0000256" key="2">
    <source>
        <dbReference type="ARBA" id="ARBA00006228"/>
    </source>
</evidence>
<dbReference type="PANTHER" id="PTHR34584:SF1">
    <property type="entry name" value="NA(+)_H(+) ANTIPORTER SUBUNIT E1"/>
    <property type="match status" value="1"/>
</dbReference>
<evidence type="ECO:0000256" key="3">
    <source>
        <dbReference type="ARBA" id="ARBA00022475"/>
    </source>
</evidence>
<keyword evidence="4 7" id="KW-0812">Transmembrane</keyword>
<sequence length="163" mass="18475">MLRAILPTPFHSLLLLVVWLLLNKSVSPGHLLLGSVLAILIPLITNRLRNPHPGIRRPFKAFLYFWRVIGDILVANIQVARLIIRPRMALRPSFVEVPLDITRDLPITILASTITLTPGTVSADVSDDRSRLLLHVLHLEDEEELVRTIKTRYEAPLREIFGC</sequence>